<dbReference type="InterPro" id="IPR018000">
    <property type="entry name" value="Neurotransmitter_ion_chnl_CS"/>
</dbReference>
<dbReference type="AlphaFoldDB" id="R7U3Y3"/>
<evidence type="ECO:0000256" key="11">
    <source>
        <dbReference type="ARBA" id="ARBA00023180"/>
    </source>
</evidence>
<organism evidence="18">
    <name type="scientific">Capitella teleta</name>
    <name type="common">Polychaete worm</name>
    <dbReference type="NCBI Taxonomy" id="283909"/>
    <lineage>
        <taxon>Eukaryota</taxon>
        <taxon>Metazoa</taxon>
        <taxon>Spiralia</taxon>
        <taxon>Lophotrochozoa</taxon>
        <taxon>Annelida</taxon>
        <taxon>Polychaeta</taxon>
        <taxon>Sedentaria</taxon>
        <taxon>Scolecida</taxon>
        <taxon>Capitellidae</taxon>
        <taxon>Capitella</taxon>
    </lineage>
</organism>
<dbReference type="NCBIfam" id="TIGR00860">
    <property type="entry name" value="LIC"/>
    <property type="match status" value="1"/>
</dbReference>
<keyword evidence="5 15" id="KW-1133">Transmembrane helix</keyword>
<evidence type="ECO:0000313" key="19">
    <source>
        <dbReference type="EnsemblMetazoa" id="CapteP62896"/>
    </source>
</evidence>
<evidence type="ECO:0000256" key="5">
    <source>
        <dbReference type="ARBA" id="ARBA00022989"/>
    </source>
</evidence>
<dbReference type="CDD" id="cd18997">
    <property type="entry name" value="LGIC_ECD_nAChR"/>
    <property type="match status" value="1"/>
</dbReference>
<comment type="similarity">
    <text evidence="1">Belongs to the ligand-gated ion channel (TC 1.A.9) family. Acetylcholine receptor (TC 1.A.9.1) subfamily.</text>
</comment>
<dbReference type="InterPro" id="IPR006029">
    <property type="entry name" value="Neurotrans-gated_channel_TM"/>
</dbReference>
<evidence type="ECO:0000313" key="18">
    <source>
        <dbReference type="EMBL" id="ELT98376.1"/>
    </source>
</evidence>
<dbReference type="PROSITE" id="PS00236">
    <property type="entry name" value="NEUROTR_ION_CHANNEL"/>
    <property type="match status" value="1"/>
</dbReference>
<evidence type="ECO:0000256" key="10">
    <source>
        <dbReference type="ARBA" id="ARBA00023170"/>
    </source>
</evidence>
<keyword evidence="6" id="KW-0770">Synapse</keyword>
<feature type="transmembrane region" description="Helical" evidence="15">
    <location>
        <begin position="252"/>
        <end position="273"/>
    </location>
</feature>
<dbReference type="EnsemblMetazoa" id="CapteT62896">
    <property type="protein sequence ID" value="CapteP62896"/>
    <property type="gene ID" value="CapteG62896"/>
</dbReference>
<feature type="non-terminal residue" evidence="18">
    <location>
        <position position="1"/>
    </location>
</feature>
<dbReference type="InterPro" id="IPR006201">
    <property type="entry name" value="Neur_channel"/>
</dbReference>
<dbReference type="InterPro" id="IPR036734">
    <property type="entry name" value="Neur_chan_lig-bd_sf"/>
</dbReference>
<dbReference type="Pfam" id="PF02932">
    <property type="entry name" value="Neur_chan_memb"/>
    <property type="match status" value="1"/>
</dbReference>
<evidence type="ECO:0000256" key="1">
    <source>
        <dbReference type="ARBA" id="ARBA00009237"/>
    </source>
</evidence>
<keyword evidence="12" id="KW-1071">Ligand-gated ion channel</keyword>
<feature type="non-terminal residue" evidence="18">
    <location>
        <position position="337"/>
    </location>
</feature>
<dbReference type="SUPFAM" id="SSF90112">
    <property type="entry name" value="Neurotransmitter-gated ion-channel transmembrane pore"/>
    <property type="match status" value="1"/>
</dbReference>
<keyword evidence="2 15" id="KW-0813">Transport</keyword>
<evidence type="ECO:0000256" key="4">
    <source>
        <dbReference type="ARBA" id="ARBA00022692"/>
    </source>
</evidence>
<proteinExistence type="inferred from homology"/>
<dbReference type="SUPFAM" id="SSF63712">
    <property type="entry name" value="Nicotinic receptor ligand binding domain-like"/>
    <property type="match status" value="1"/>
</dbReference>
<dbReference type="Gene3D" id="2.70.170.10">
    <property type="entry name" value="Neurotransmitter-gated ion-channel ligand-binding domain"/>
    <property type="match status" value="1"/>
</dbReference>
<dbReference type="InterPro" id="IPR038050">
    <property type="entry name" value="Neuro_actylchol_rec"/>
</dbReference>
<evidence type="ECO:0000256" key="6">
    <source>
        <dbReference type="ARBA" id="ARBA00023018"/>
    </source>
</evidence>
<dbReference type="InterPro" id="IPR036719">
    <property type="entry name" value="Neuro-gated_channel_TM_sf"/>
</dbReference>
<keyword evidence="13 15" id="KW-0407">Ion channel</keyword>
<accession>R7U3Y3</accession>
<dbReference type="InterPro" id="IPR006202">
    <property type="entry name" value="Neur_chan_lig-bd"/>
</dbReference>
<dbReference type="GO" id="GO:0045211">
    <property type="term" value="C:postsynaptic membrane"/>
    <property type="evidence" value="ECO:0007669"/>
    <property type="project" value="InterPro"/>
</dbReference>
<keyword evidence="4 15" id="KW-0812">Transmembrane</keyword>
<dbReference type="FunFam" id="1.20.58.390:FF:000043">
    <property type="entry name" value="AcetylCholine Receptor"/>
    <property type="match status" value="1"/>
</dbReference>
<evidence type="ECO:0000256" key="14">
    <source>
        <dbReference type="ARBA" id="ARBA00034099"/>
    </source>
</evidence>
<feature type="transmembrane region" description="Helical" evidence="15">
    <location>
        <begin position="221"/>
        <end position="246"/>
    </location>
</feature>
<evidence type="ECO:0000313" key="20">
    <source>
        <dbReference type="Proteomes" id="UP000014760"/>
    </source>
</evidence>
<keyword evidence="3" id="KW-1003">Cell membrane</keyword>
<evidence type="ECO:0000256" key="9">
    <source>
        <dbReference type="ARBA" id="ARBA00023157"/>
    </source>
</evidence>
<dbReference type="FunFam" id="2.70.170.10:FF:000016">
    <property type="entry name" value="Nicotinic acetylcholine receptor subunit"/>
    <property type="match status" value="1"/>
</dbReference>
<dbReference type="Pfam" id="PF02931">
    <property type="entry name" value="Neur_chan_LBD"/>
    <property type="match status" value="1"/>
</dbReference>
<keyword evidence="9" id="KW-1015">Disulfide bond</keyword>
<dbReference type="PANTHER" id="PTHR18945">
    <property type="entry name" value="NEUROTRANSMITTER GATED ION CHANNEL"/>
    <property type="match status" value="1"/>
</dbReference>
<evidence type="ECO:0008006" key="21">
    <source>
        <dbReference type="Google" id="ProtNLM"/>
    </source>
</evidence>
<dbReference type="Proteomes" id="UP000014760">
    <property type="component" value="Unassembled WGS sequence"/>
</dbReference>
<feature type="domain" description="Neurotransmitter-gated ion-channel transmembrane" evidence="17">
    <location>
        <begin position="227"/>
        <end position="336"/>
    </location>
</feature>
<keyword evidence="11" id="KW-0325">Glycoprotein</keyword>
<keyword evidence="20" id="KW-1185">Reference proteome</keyword>
<reference evidence="20" key="1">
    <citation type="submission" date="2012-12" db="EMBL/GenBank/DDBJ databases">
        <authorList>
            <person name="Hellsten U."/>
            <person name="Grimwood J."/>
            <person name="Chapman J.A."/>
            <person name="Shapiro H."/>
            <person name="Aerts A."/>
            <person name="Otillar R.P."/>
            <person name="Terry A.Y."/>
            <person name="Boore J.L."/>
            <person name="Simakov O."/>
            <person name="Marletaz F."/>
            <person name="Cho S.-J."/>
            <person name="Edsinger-Gonzales E."/>
            <person name="Havlak P."/>
            <person name="Kuo D.-H."/>
            <person name="Larsson T."/>
            <person name="Lv J."/>
            <person name="Arendt D."/>
            <person name="Savage R."/>
            <person name="Osoegawa K."/>
            <person name="de Jong P."/>
            <person name="Lindberg D.R."/>
            <person name="Seaver E.C."/>
            <person name="Weisblat D.A."/>
            <person name="Putnam N.H."/>
            <person name="Grigoriev I.V."/>
            <person name="Rokhsar D.S."/>
        </authorList>
    </citation>
    <scope>NUCLEOTIDE SEQUENCE</scope>
    <source>
        <strain evidence="20">I ESC-2004</strain>
    </source>
</reference>
<keyword evidence="7 15" id="KW-0406">Ion transport</keyword>
<evidence type="ECO:0000256" key="3">
    <source>
        <dbReference type="ARBA" id="ARBA00022475"/>
    </source>
</evidence>
<reference evidence="19" key="3">
    <citation type="submission" date="2015-06" db="UniProtKB">
        <authorList>
            <consortium name="EnsemblMetazoa"/>
        </authorList>
    </citation>
    <scope>IDENTIFICATION</scope>
</reference>
<evidence type="ECO:0000256" key="8">
    <source>
        <dbReference type="ARBA" id="ARBA00023136"/>
    </source>
</evidence>
<dbReference type="CDD" id="cd19051">
    <property type="entry name" value="LGIC_TM_cation"/>
    <property type="match status" value="1"/>
</dbReference>
<evidence type="ECO:0000256" key="12">
    <source>
        <dbReference type="ARBA" id="ARBA00023286"/>
    </source>
</evidence>
<dbReference type="GO" id="GO:0022848">
    <property type="term" value="F:acetylcholine-gated monoatomic cation-selective channel activity"/>
    <property type="evidence" value="ECO:0007669"/>
    <property type="project" value="InterPro"/>
</dbReference>
<reference evidence="18 20" key="2">
    <citation type="journal article" date="2013" name="Nature">
        <title>Insights into bilaterian evolution from three spiralian genomes.</title>
        <authorList>
            <person name="Simakov O."/>
            <person name="Marletaz F."/>
            <person name="Cho S.J."/>
            <person name="Edsinger-Gonzales E."/>
            <person name="Havlak P."/>
            <person name="Hellsten U."/>
            <person name="Kuo D.H."/>
            <person name="Larsson T."/>
            <person name="Lv J."/>
            <person name="Arendt D."/>
            <person name="Savage R."/>
            <person name="Osoegawa K."/>
            <person name="de Jong P."/>
            <person name="Grimwood J."/>
            <person name="Chapman J.A."/>
            <person name="Shapiro H."/>
            <person name="Aerts A."/>
            <person name="Otillar R.P."/>
            <person name="Terry A.Y."/>
            <person name="Boore J.L."/>
            <person name="Grigoriev I.V."/>
            <person name="Lindberg D.R."/>
            <person name="Seaver E.C."/>
            <person name="Weisblat D.A."/>
            <person name="Putnam N.H."/>
            <person name="Rokhsar D.S."/>
        </authorList>
    </citation>
    <scope>NUCLEOTIDE SEQUENCE</scope>
    <source>
        <strain evidence="18 20">I ESC-2004</strain>
    </source>
</reference>
<dbReference type="InterPro" id="IPR002394">
    <property type="entry name" value="Nicotinic_acetylcholine_rcpt"/>
</dbReference>
<keyword evidence="10" id="KW-0675">Receptor</keyword>
<dbReference type="EMBL" id="AMQN01010488">
    <property type="status" value="NOT_ANNOTATED_CDS"/>
    <property type="molecule type" value="Genomic_DNA"/>
</dbReference>
<feature type="transmembrane region" description="Helical" evidence="15">
    <location>
        <begin position="285"/>
        <end position="307"/>
    </location>
</feature>
<dbReference type="EMBL" id="KB307982">
    <property type="protein sequence ID" value="ELT98376.1"/>
    <property type="molecule type" value="Genomic_DNA"/>
</dbReference>
<evidence type="ECO:0000256" key="2">
    <source>
        <dbReference type="ARBA" id="ARBA00022448"/>
    </source>
</evidence>
<dbReference type="STRING" id="283909.R7U3Y3"/>
<dbReference type="OMA" id="WNASEYN"/>
<feature type="domain" description="Neurotransmitter-gated ion-channel ligand-binding" evidence="16">
    <location>
        <begin position="14"/>
        <end position="219"/>
    </location>
</feature>
<gene>
    <name evidence="18" type="ORF">CAPTEDRAFT_62896</name>
</gene>
<dbReference type="Gene3D" id="1.20.58.390">
    <property type="entry name" value="Neurotransmitter-gated ion-channel transmembrane domain"/>
    <property type="match status" value="1"/>
</dbReference>
<comment type="subcellular location">
    <subcellularLocation>
        <location evidence="14">Synaptic cell membrane</location>
        <topology evidence="14">Multi-pass membrane protein</topology>
    </subcellularLocation>
</comment>
<dbReference type="OrthoDB" id="5975154at2759"/>
<protein>
    <recommendedName>
        <fullName evidence="21">Neurotransmitter-gated ion-channel ligand-binding domain-containing protein</fullName>
    </recommendedName>
</protein>
<name>R7U3Y3_CAPTE</name>
<evidence type="ECO:0000256" key="13">
    <source>
        <dbReference type="ARBA" id="ARBA00023303"/>
    </source>
</evidence>
<dbReference type="GO" id="GO:0004888">
    <property type="term" value="F:transmembrane signaling receptor activity"/>
    <property type="evidence" value="ECO:0007669"/>
    <property type="project" value="InterPro"/>
</dbReference>
<dbReference type="HOGENOM" id="CLU_018074_2_1_1"/>
<sequence length="337" mass="38671">LGMLMQYCRANEAERRLTNVLMTDYLTNVRPVVHHDMTVTVTLDLAINMIIDLDERNQLLKSNVWLRMHWIDTHLTWNSSEYEGIQNIRLPVSKIWRPDITLYNDVSEDLPQIETYLATIRSDGGVSWYAPAVLSSSCPLDVTYFPWDQQVCSMTWGSWSFDGTKVNLLNKSSKWDMTAFLENGEWELLDTPLIRHVNNFLCCVEPYPTLEFQMIIKRKSLYYVTNLILPCAFSTICALLVFWLPPESGEKVALSVTILLTVTVFLLMVAEAMPAQSLVIPIISWYFLGIIFILSLSSALTVIILNFHHRGDLREEVPAWMKVVILEWLAATVGMTK</sequence>
<comment type="caution">
    <text evidence="15">Lacks conserved residue(s) required for the propagation of feature annotation.</text>
</comment>
<evidence type="ECO:0000259" key="17">
    <source>
        <dbReference type="Pfam" id="PF02932"/>
    </source>
</evidence>
<evidence type="ECO:0000256" key="7">
    <source>
        <dbReference type="ARBA" id="ARBA00023065"/>
    </source>
</evidence>
<dbReference type="PRINTS" id="PR00254">
    <property type="entry name" value="NICOTINICR"/>
</dbReference>
<evidence type="ECO:0000256" key="15">
    <source>
        <dbReference type="RuleBase" id="RU000687"/>
    </source>
</evidence>
<dbReference type="PRINTS" id="PR00252">
    <property type="entry name" value="NRIONCHANNEL"/>
</dbReference>
<evidence type="ECO:0000259" key="16">
    <source>
        <dbReference type="Pfam" id="PF02931"/>
    </source>
</evidence>
<keyword evidence="8 15" id="KW-0472">Membrane</keyword>